<dbReference type="EMBL" id="HAEB01002228">
    <property type="protein sequence ID" value="SBQ48755.1"/>
    <property type="molecule type" value="Transcribed_RNA"/>
</dbReference>
<proteinExistence type="predicted"/>
<organism evidence="1">
    <name type="scientific">Nothobranchius korthausae</name>
    <dbReference type="NCBI Taxonomy" id="1143690"/>
    <lineage>
        <taxon>Eukaryota</taxon>
        <taxon>Metazoa</taxon>
        <taxon>Chordata</taxon>
        <taxon>Craniata</taxon>
        <taxon>Vertebrata</taxon>
        <taxon>Euteleostomi</taxon>
        <taxon>Actinopterygii</taxon>
        <taxon>Neopterygii</taxon>
        <taxon>Teleostei</taxon>
        <taxon>Neoteleostei</taxon>
        <taxon>Acanthomorphata</taxon>
        <taxon>Ovalentaria</taxon>
        <taxon>Atherinomorphae</taxon>
        <taxon>Cyprinodontiformes</taxon>
        <taxon>Nothobranchiidae</taxon>
        <taxon>Nothobranchius</taxon>
    </lineage>
</organism>
<reference evidence="1" key="1">
    <citation type="submission" date="2016-05" db="EMBL/GenBank/DDBJ databases">
        <authorList>
            <person name="Lavstsen T."/>
            <person name="Jespersen J.S."/>
        </authorList>
    </citation>
    <scope>NUCLEOTIDE SEQUENCE</scope>
    <source>
        <tissue evidence="1">Brain</tissue>
    </source>
</reference>
<gene>
    <name evidence="1" type="primary">Nfu_g_1_025096</name>
</gene>
<sequence length="102" mass="11246">QCCCIFKSIVPSLLSSVSQRNVAEGNIFISSPSQIDDLVHNVTSSLRVALDDVAPLKRKVIKHRKLVPWFNSDLQTSVSAHQDSCGYIVAYHHHCVNVCVNG</sequence>
<name>A0A1A8ENL6_9TELE</name>
<feature type="non-terminal residue" evidence="1">
    <location>
        <position position="102"/>
    </location>
</feature>
<accession>A0A1A8ENL6</accession>
<feature type="non-terminal residue" evidence="1">
    <location>
        <position position="1"/>
    </location>
</feature>
<protein>
    <submittedName>
        <fullName evidence="1">Uncharacterized protein</fullName>
    </submittedName>
</protein>
<reference evidence="1" key="2">
    <citation type="submission" date="2016-06" db="EMBL/GenBank/DDBJ databases">
        <title>The genome of a short-lived fish provides insights into sex chromosome evolution and the genetic control of aging.</title>
        <authorList>
            <person name="Reichwald K."/>
            <person name="Felder M."/>
            <person name="Petzold A."/>
            <person name="Koch P."/>
            <person name="Groth M."/>
            <person name="Platzer M."/>
        </authorList>
    </citation>
    <scope>NUCLEOTIDE SEQUENCE</scope>
    <source>
        <tissue evidence="1">Brain</tissue>
    </source>
</reference>
<dbReference type="AlphaFoldDB" id="A0A1A8ENL6"/>
<evidence type="ECO:0000313" key="1">
    <source>
        <dbReference type="EMBL" id="SBQ48755.1"/>
    </source>
</evidence>